<feature type="compositionally biased region" description="Polar residues" evidence="1">
    <location>
        <begin position="108"/>
        <end position="118"/>
    </location>
</feature>
<reference evidence="3" key="2">
    <citation type="journal article" date="2016" name="Sci. Rep.">
        <title>Dictyocaulus viviparus genome, variome and transcriptome elucidate lungworm biology and support future intervention.</title>
        <authorList>
            <person name="McNulty S.N."/>
            <person name="Strube C."/>
            <person name="Rosa B.A."/>
            <person name="Martin J.C."/>
            <person name="Tyagi R."/>
            <person name="Choi Y.J."/>
            <person name="Wang Q."/>
            <person name="Hallsworth Pepin K."/>
            <person name="Zhang X."/>
            <person name="Ozersky P."/>
            <person name="Wilson R.K."/>
            <person name="Sternberg P.W."/>
            <person name="Gasser R.B."/>
            <person name="Mitreva M."/>
        </authorList>
    </citation>
    <scope>NUCLEOTIDE SEQUENCE [LARGE SCALE GENOMIC DNA]</scope>
    <source>
        <strain evidence="3">HannoverDv2000</strain>
    </source>
</reference>
<evidence type="ECO:0000313" key="3">
    <source>
        <dbReference type="Proteomes" id="UP000053766"/>
    </source>
</evidence>
<organism evidence="2 3">
    <name type="scientific">Dictyocaulus viviparus</name>
    <name type="common">Bovine lungworm</name>
    <dbReference type="NCBI Taxonomy" id="29172"/>
    <lineage>
        <taxon>Eukaryota</taxon>
        <taxon>Metazoa</taxon>
        <taxon>Ecdysozoa</taxon>
        <taxon>Nematoda</taxon>
        <taxon>Chromadorea</taxon>
        <taxon>Rhabditida</taxon>
        <taxon>Rhabditina</taxon>
        <taxon>Rhabditomorpha</taxon>
        <taxon>Strongyloidea</taxon>
        <taxon>Metastrongylidae</taxon>
        <taxon>Dictyocaulus</taxon>
    </lineage>
</organism>
<dbReference type="AlphaFoldDB" id="A0A0D8Y0T5"/>
<keyword evidence="3" id="KW-1185">Reference proteome</keyword>
<feature type="region of interest" description="Disordered" evidence="1">
    <location>
        <begin position="74"/>
        <end position="93"/>
    </location>
</feature>
<feature type="region of interest" description="Disordered" evidence="1">
    <location>
        <begin position="460"/>
        <end position="505"/>
    </location>
</feature>
<evidence type="ECO:0000313" key="2">
    <source>
        <dbReference type="EMBL" id="KJH49664.1"/>
    </source>
</evidence>
<sequence>MHEVDPGPQCSLISYVVPPGLSRIPAIGPSDPIHCAVSSLETISAKNSRNGNRNIKRGATHYSSSPSQTVTETVSTQKETPAILPSTQSFGEAVKPPIKSYHTAAPDSHSQQQRKSCLSKNITTAAPARQTLKKKTVAFGKTVNVSQTIEGTSRLEKLAKLRNTMSKTKTLPEEPSCNLENKENEPQDSGKKVEEQTLLDILKDVKSSLDALKIRDEERAEELRSIREVVNERGKEIDLLRGMFADYIGKECPTSFESKESLSPRGTKFEGGGVDRNIDIDKVGKMNVDQPLRRTNQRHHTSPTTYSMKEKCEAENSDGESITFEEFRRLLTKNPRLRRFVADIRAEENDRYITYDDRHRYENAASSRWRGSPRQPERFMEAKVEHVKRDDLNQRGSRGAHKYTEKVTVERSVRCSPTELTQYSVDTRRYLEDQILDDNYEAIESTYRPGESVSYYPERIRRNRNAEDSPDSNEDVRGGRTYRDYPNTTVEERRKQRRIRRADLF</sequence>
<protein>
    <submittedName>
        <fullName evidence="2">Uncharacterized protein</fullName>
    </submittedName>
</protein>
<accession>A0A0D8Y0T5</accession>
<name>A0A0D8Y0T5_DICVI</name>
<feature type="region of interest" description="Disordered" evidence="1">
    <location>
        <begin position="99"/>
        <end position="118"/>
    </location>
</feature>
<feature type="region of interest" description="Disordered" evidence="1">
    <location>
        <begin position="256"/>
        <end position="276"/>
    </location>
</feature>
<dbReference type="STRING" id="29172.A0A0D8Y0T5"/>
<dbReference type="EMBL" id="KN716227">
    <property type="protein sequence ID" value="KJH49664.1"/>
    <property type="molecule type" value="Genomic_DNA"/>
</dbReference>
<reference evidence="2 3" key="1">
    <citation type="submission" date="2013-11" db="EMBL/GenBank/DDBJ databases">
        <title>Draft genome of the bovine lungworm Dictyocaulus viviparus.</title>
        <authorList>
            <person name="Mitreva M."/>
        </authorList>
    </citation>
    <scope>NUCLEOTIDE SEQUENCE [LARGE SCALE GENOMIC DNA]</scope>
    <source>
        <strain evidence="2 3">HannoverDv2000</strain>
    </source>
</reference>
<feature type="region of interest" description="Disordered" evidence="1">
    <location>
        <begin position="47"/>
        <end position="68"/>
    </location>
</feature>
<proteinExistence type="predicted"/>
<evidence type="ECO:0000256" key="1">
    <source>
        <dbReference type="SAM" id="MobiDB-lite"/>
    </source>
</evidence>
<feature type="compositionally biased region" description="Basic and acidic residues" evidence="1">
    <location>
        <begin position="474"/>
        <end position="483"/>
    </location>
</feature>
<dbReference type="OrthoDB" id="5824098at2759"/>
<feature type="compositionally biased region" description="Polar residues" evidence="1">
    <location>
        <begin position="74"/>
        <end position="90"/>
    </location>
</feature>
<gene>
    <name evidence="2" type="ORF">DICVIV_04210</name>
</gene>
<feature type="compositionally biased region" description="Basic and acidic residues" evidence="1">
    <location>
        <begin position="180"/>
        <end position="192"/>
    </location>
</feature>
<dbReference type="Proteomes" id="UP000053766">
    <property type="component" value="Unassembled WGS sequence"/>
</dbReference>
<feature type="region of interest" description="Disordered" evidence="1">
    <location>
        <begin position="165"/>
        <end position="192"/>
    </location>
</feature>
<feature type="compositionally biased region" description="Basic residues" evidence="1">
    <location>
        <begin position="495"/>
        <end position="505"/>
    </location>
</feature>